<keyword evidence="10 11" id="KW-0961">Cell wall biogenesis/degradation</keyword>
<keyword evidence="14" id="KW-1185">Reference proteome</keyword>
<dbReference type="Pfam" id="PF00912">
    <property type="entry name" value="Transgly"/>
    <property type="match status" value="1"/>
</dbReference>
<dbReference type="Proteomes" id="UP001320898">
    <property type="component" value="Unassembled WGS sequence"/>
</dbReference>
<evidence type="ECO:0000256" key="4">
    <source>
        <dbReference type="ARBA" id="ARBA00022679"/>
    </source>
</evidence>
<sequence length="215" mass="23501">MAAIVALVLAALPIVLVPVYAVVPPPFSSLEAWTRLSGVAVKKQWVPLTDIAPNLAYAVIMSEDGKFCEHAGVDWSAVREVIDSDASRGASTIPMQVAKNLFLWQSRSYVRKALEVPLAYYMDLVWSKRRMIEIYLNVVQWGPGVFGAEAAAQHWFGVPAAQLSLRQSARLAAILPNPLVRNPVKPGRSTAHLAGIVEKRTRQAGAYVTCIQPDN</sequence>
<evidence type="ECO:0000313" key="14">
    <source>
        <dbReference type="Proteomes" id="UP001320898"/>
    </source>
</evidence>
<keyword evidence="7 11" id="KW-0573">Peptidoglycan synthesis</keyword>
<evidence type="ECO:0000313" key="13">
    <source>
        <dbReference type="EMBL" id="MCT8972437.1"/>
    </source>
</evidence>
<dbReference type="InterPro" id="IPR036950">
    <property type="entry name" value="PBP_transglycosylase"/>
</dbReference>
<organism evidence="13 14">
    <name type="scientific">Microbaculum marinisediminis</name>
    <dbReference type="NCBI Taxonomy" id="2931392"/>
    <lineage>
        <taxon>Bacteria</taxon>
        <taxon>Pseudomonadati</taxon>
        <taxon>Pseudomonadota</taxon>
        <taxon>Alphaproteobacteria</taxon>
        <taxon>Hyphomicrobiales</taxon>
        <taxon>Tepidamorphaceae</taxon>
        <taxon>Microbaculum</taxon>
    </lineage>
</organism>
<dbReference type="InterPro" id="IPR011812">
    <property type="entry name" value="Pep_trsgly"/>
</dbReference>
<evidence type="ECO:0000256" key="7">
    <source>
        <dbReference type="ARBA" id="ARBA00022984"/>
    </source>
</evidence>
<dbReference type="EMBL" id="JALIDZ010000004">
    <property type="protein sequence ID" value="MCT8972437.1"/>
    <property type="molecule type" value="Genomic_DNA"/>
</dbReference>
<dbReference type="GO" id="GO:0009274">
    <property type="term" value="C:peptidoglycan-based cell wall"/>
    <property type="evidence" value="ECO:0007669"/>
    <property type="project" value="InterPro"/>
</dbReference>
<proteinExistence type="inferred from homology"/>
<evidence type="ECO:0000256" key="11">
    <source>
        <dbReference type="HAMAP-Rule" id="MF_00766"/>
    </source>
</evidence>
<keyword evidence="2 11" id="KW-0997">Cell inner membrane</keyword>
<evidence type="ECO:0000256" key="3">
    <source>
        <dbReference type="ARBA" id="ARBA00022676"/>
    </source>
</evidence>
<dbReference type="InterPro" id="IPR001264">
    <property type="entry name" value="Glyco_trans_51"/>
</dbReference>
<dbReference type="GO" id="GO:0008360">
    <property type="term" value="P:regulation of cell shape"/>
    <property type="evidence" value="ECO:0007669"/>
    <property type="project" value="UniProtKB-KW"/>
</dbReference>
<dbReference type="Gene3D" id="1.10.3810.10">
    <property type="entry name" value="Biosynthetic peptidoglycan transglycosylase-like"/>
    <property type="match status" value="1"/>
</dbReference>
<evidence type="ECO:0000256" key="5">
    <source>
        <dbReference type="ARBA" id="ARBA00022692"/>
    </source>
</evidence>
<keyword evidence="4 11" id="KW-0808">Transferase</keyword>
<evidence type="ECO:0000256" key="6">
    <source>
        <dbReference type="ARBA" id="ARBA00022960"/>
    </source>
</evidence>
<feature type="domain" description="Glycosyl transferase family 51" evidence="12">
    <location>
        <begin position="40"/>
        <end position="186"/>
    </location>
</feature>
<comment type="similarity">
    <text evidence="11">Belongs to the glycosyltransferase 51 family.</text>
</comment>
<keyword evidence="5 11" id="KW-0812">Transmembrane</keyword>
<comment type="catalytic activity">
    <reaction evidence="11">
        <text>[GlcNAc-(1-&gt;4)-Mur2Ac(oyl-L-Ala-gamma-D-Glu-L-Lys-D-Ala-D-Ala)](n)-di-trans,octa-cis-undecaprenyl diphosphate + beta-D-GlcNAc-(1-&gt;4)-Mur2Ac(oyl-L-Ala-gamma-D-Glu-L-Lys-D-Ala-D-Ala)-di-trans,octa-cis-undecaprenyl diphosphate = [GlcNAc-(1-&gt;4)-Mur2Ac(oyl-L-Ala-gamma-D-Glu-L-Lys-D-Ala-D-Ala)](n+1)-di-trans,octa-cis-undecaprenyl diphosphate + di-trans,octa-cis-undecaprenyl diphosphate + H(+)</text>
        <dbReference type="Rhea" id="RHEA:23708"/>
        <dbReference type="Rhea" id="RHEA-COMP:9602"/>
        <dbReference type="Rhea" id="RHEA-COMP:9603"/>
        <dbReference type="ChEBI" id="CHEBI:15378"/>
        <dbReference type="ChEBI" id="CHEBI:58405"/>
        <dbReference type="ChEBI" id="CHEBI:60033"/>
        <dbReference type="ChEBI" id="CHEBI:78435"/>
        <dbReference type="EC" id="2.4.99.28"/>
    </reaction>
</comment>
<name>A0AAW5QWY3_9HYPH</name>
<dbReference type="GO" id="GO:0016763">
    <property type="term" value="F:pentosyltransferase activity"/>
    <property type="evidence" value="ECO:0007669"/>
    <property type="project" value="InterPro"/>
</dbReference>
<evidence type="ECO:0000256" key="2">
    <source>
        <dbReference type="ARBA" id="ARBA00022519"/>
    </source>
</evidence>
<dbReference type="InterPro" id="IPR023346">
    <property type="entry name" value="Lysozyme-like_dom_sf"/>
</dbReference>
<accession>A0AAW5QWY3</accession>
<keyword evidence="9 11" id="KW-0472">Membrane</keyword>
<dbReference type="PANTHER" id="PTHR30400:SF0">
    <property type="entry name" value="BIOSYNTHETIC PEPTIDOGLYCAN TRANSGLYCOSYLASE"/>
    <property type="match status" value="1"/>
</dbReference>
<reference evidence="13 14" key="1">
    <citation type="submission" date="2022-04" db="EMBL/GenBank/DDBJ databases">
        <authorList>
            <person name="Ye Y.-Q."/>
            <person name="Du Z.-J."/>
        </authorList>
    </citation>
    <scope>NUCLEOTIDE SEQUENCE [LARGE SCALE GENOMIC DNA]</scope>
    <source>
        <strain evidence="13 14">A6E488</strain>
    </source>
</reference>
<comment type="function">
    <text evidence="11">Peptidoglycan polymerase that catalyzes glycan chain elongation from lipid-linked precursors.</text>
</comment>
<evidence type="ECO:0000256" key="8">
    <source>
        <dbReference type="ARBA" id="ARBA00022989"/>
    </source>
</evidence>
<keyword evidence="6 11" id="KW-0133">Cell shape</keyword>
<dbReference type="PANTHER" id="PTHR30400">
    <property type="entry name" value="MONOFUNCTIONAL BIOSYNTHETIC PEPTIDOGLYCAN TRANSGLYCOSYLASE"/>
    <property type="match status" value="1"/>
</dbReference>
<dbReference type="HAMAP" id="MF_00766">
    <property type="entry name" value="PGT_MtgA"/>
    <property type="match status" value="1"/>
</dbReference>
<dbReference type="AlphaFoldDB" id="A0AAW5QWY3"/>
<keyword evidence="3 11" id="KW-0328">Glycosyltransferase</keyword>
<dbReference type="GO" id="GO:0008955">
    <property type="term" value="F:peptidoglycan glycosyltransferase activity"/>
    <property type="evidence" value="ECO:0007669"/>
    <property type="project" value="UniProtKB-UniRule"/>
</dbReference>
<dbReference type="EC" id="2.4.99.28" evidence="11"/>
<keyword evidence="8 11" id="KW-1133">Transmembrane helix</keyword>
<comment type="caution">
    <text evidence="13">The sequence shown here is derived from an EMBL/GenBank/DDBJ whole genome shotgun (WGS) entry which is preliminary data.</text>
</comment>
<dbReference type="SUPFAM" id="SSF53955">
    <property type="entry name" value="Lysozyme-like"/>
    <property type="match status" value="1"/>
</dbReference>
<evidence type="ECO:0000259" key="12">
    <source>
        <dbReference type="Pfam" id="PF00912"/>
    </source>
</evidence>
<comment type="subcellular location">
    <subcellularLocation>
        <location evidence="11">Cell inner membrane</location>
        <topology evidence="11">Single-pass membrane protein</topology>
    </subcellularLocation>
</comment>
<dbReference type="GO" id="GO:0005886">
    <property type="term" value="C:plasma membrane"/>
    <property type="evidence" value="ECO:0007669"/>
    <property type="project" value="UniProtKB-SubCell"/>
</dbReference>
<dbReference type="GO" id="GO:0071555">
    <property type="term" value="P:cell wall organization"/>
    <property type="evidence" value="ECO:0007669"/>
    <property type="project" value="UniProtKB-KW"/>
</dbReference>
<evidence type="ECO:0000256" key="10">
    <source>
        <dbReference type="ARBA" id="ARBA00023316"/>
    </source>
</evidence>
<protein>
    <recommendedName>
        <fullName evidence="11">Biosynthetic peptidoglycan transglycosylase</fullName>
        <ecNumber evidence="11">2.4.99.28</ecNumber>
    </recommendedName>
    <alternativeName>
        <fullName evidence="11">Glycan polymerase</fullName>
    </alternativeName>
    <alternativeName>
        <fullName evidence="11">Peptidoglycan glycosyltransferase MtgA</fullName>
        <shortName evidence="11">PGT</shortName>
    </alternativeName>
</protein>
<keyword evidence="1 11" id="KW-1003">Cell membrane</keyword>
<dbReference type="NCBIfam" id="TIGR02070">
    <property type="entry name" value="mono_pep_trsgly"/>
    <property type="match status" value="1"/>
</dbReference>
<gene>
    <name evidence="11 13" type="primary">mtgA</name>
    <name evidence="13" type="ORF">MUB46_11265</name>
</gene>
<evidence type="ECO:0000256" key="9">
    <source>
        <dbReference type="ARBA" id="ARBA00023136"/>
    </source>
</evidence>
<dbReference type="GO" id="GO:0009252">
    <property type="term" value="P:peptidoglycan biosynthetic process"/>
    <property type="evidence" value="ECO:0007669"/>
    <property type="project" value="UniProtKB-UniRule"/>
</dbReference>
<comment type="pathway">
    <text evidence="11">Cell wall biogenesis; peptidoglycan biosynthesis.</text>
</comment>
<evidence type="ECO:0000256" key="1">
    <source>
        <dbReference type="ARBA" id="ARBA00022475"/>
    </source>
</evidence>